<keyword evidence="3" id="KW-1185">Reference proteome</keyword>
<dbReference type="Pfam" id="PF20078">
    <property type="entry name" value="DUF6473"/>
    <property type="match status" value="1"/>
</dbReference>
<feature type="domain" description="DUF6473" evidence="1">
    <location>
        <begin position="1"/>
        <end position="274"/>
    </location>
</feature>
<dbReference type="KEGG" id="suam:BOO69_01795"/>
<dbReference type="OrthoDB" id="7838347at2"/>
<protein>
    <recommendedName>
        <fullName evidence="1">DUF6473 domain-containing protein</fullName>
    </recommendedName>
</protein>
<dbReference type="STRING" id="1917485.BOO69_01795"/>
<accession>A0A1J0WLW3</accession>
<gene>
    <name evidence="2" type="ORF">BOO69_01795</name>
</gene>
<organism evidence="2 3">
    <name type="scientific">Sulfitobacter alexandrii</name>
    <dbReference type="NCBI Taxonomy" id="1917485"/>
    <lineage>
        <taxon>Bacteria</taxon>
        <taxon>Pseudomonadati</taxon>
        <taxon>Pseudomonadota</taxon>
        <taxon>Alphaproteobacteria</taxon>
        <taxon>Rhodobacterales</taxon>
        <taxon>Roseobacteraceae</taxon>
        <taxon>Sulfitobacter</taxon>
    </lineage>
</organism>
<evidence type="ECO:0000313" key="3">
    <source>
        <dbReference type="Proteomes" id="UP000181897"/>
    </source>
</evidence>
<proteinExistence type="predicted"/>
<dbReference type="Proteomes" id="UP000181897">
    <property type="component" value="Chromosome"/>
</dbReference>
<dbReference type="EMBL" id="CP018076">
    <property type="protein sequence ID" value="APE45237.1"/>
    <property type="molecule type" value="Genomic_DNA"/>
</dbReference>
<dbReference type="AlphaFoldDB" id="A0A1J0WLW3"/>
<reference evidence="2 3" key="1">
    <citation type="submission" date="2016-11" db="EMBL/GenBank/DDBJ databases">
        <title>Complete genome sequence of Sulfitobacter sp. AM1-D1, a toxic bacteria associated with marine dinoflagellate Alexandrium minutum in East China Sea.</title>
        <authorList>
            <person name="Yang Q."/>
            <person name="Zhang X."/>
            <person name="Tian X."/>
        </authorList>
    </citation>
    <scope>NUCLEOTIDE SEQUENCE [LARGE SCALE GENOMIC DNA]</scope>
    <source>
        <strain evidence="2 3">AM1-D1</strain>
    </source>
</reference>
<dbReference type="InterPro" id="IPR045524">
    <property type="entry name" value="DUF6473"/>
</dbReference>
<dbReference type="RefSeq" id="WP_071973586.1">
    <property type="nucleotide sequence ID" value="NZ_CP018076.1"/>
</dbReference>
<name>A0A1J0WLW3_9RHOB</name>
<sequence>MTYDVLGPGALDYFPCRYGRSKLMFRGPQRDLAEPYIAFLGGTRTYGKFIEMPFPALVEQRIGMPCVNLGQPNAGIDAFVHDRFVTEAAARAEKVVLQVMGAQNMSNRFYTVHPRRNDRFVAPSKLLQAIFPEVDFADFHFTGHLLQRLEKVSPERFAAVRTELQRAWVARMKLLLGQIGKPCLLLWVSDRRPDAVAEQGLKGAGFGPLFVTRKMLDSLRDHAAGLVEVVVSLAAVAAGTEGMVFTPLEELAAQQMLGPMAHAECAAALSHELQGA</sequence>
<evidence type="ECO:0000313" key="2">
    <source>
        <dbReference type="EMBL" id="APE45237.1"/>
    </source>
</evidence>
<evidence type="ECO:0000259" key="1">
    <source>
        <dbReference type="Pfam" id="PF20078"/>
    </source>
</evidence>